<keyword evidence="19" id="KW-0170">Cobalt</keyword>
<dbReference type="Pfam" id="PF24621">
    <property type="entry name" value="DHQS_C"/>
    <property type="match status" value="1"/>
</dbReference>
<evidence type="ECO:0000256" key="16">
    <source>
        <dbReference type="ARBA" id="ARBA00023027"/>
    </source>
</evidence>
<evidence type="ECO:0000256" key="9">
    <source>
        <dbReference type="ARBA" id="ARBA00013031"/>
    </source>
</evidence>
<evidence type="ECO:0000256" key="12">
    <source>
        <dbReference type="ARBA" id="ARBA00022605"/>
    </source>
</evidence>
<evidence type="ECO:0000256" key="4">
    <source>
        <dbReference type="ARBA" id="ARBA00001947"/>
    </source>
</evidence>
<proteinExistence type="inferred from homology"/>
<evidence type="ECO:0000259" key="21">
    <source>
        <dbReference type="Pfam" id="PF01761"/>
    </source>
</evidence>
<evidence type="ECO:0000256" key="1">
    <source>
        <dbReference type="ARBA" id="ARBA00001393"/>
    </source>
</evidence>
<evidence type="ECO:0000256" key="10">
    <source>
        <dbReference type="ARBA" id="ARBA00017684"/>
    </source>
</evidence>
<comment type="similarity">
    <text evidence="8">Belongs to the sugar phosphate cyclases superfamily. Dehydroquinate synthase family.</text>
</comment>
<dbReference type="FunFam" id="3.40.50.1970:FF:000007">
    <property type="entry name" value="Pentafunctional AROM polypeptide"/>
    <property type="match status" value="1"/>
</dbReference>
<dbReference type="Proteomes" id="UP000484164">
    <property type="component" value="Unassembled WGS sequence"/>
</dbReference>
<keyword evidence="17" id="KW-0057">Aromatic amino acid biosynthesis</keyword>
<dbReference type="RefSeq" id="WP_151693376.1">
    <property type="nucleotide sequence ID" value="NZ_BMGX01000001.1"/>
</dbReference>
<evidence type="ECO:0000256" key="11">
    <source>
        <dbReference type="ARBA" id="ARBA00022490"/>
    </source>
</evidence>
<dbReference type="GO" id="GO:0008652">
    <property type="term" value="P:amino acid biosynthetic process"/>
    <property type="evidence" value="ECO:0007669"/>
    <property type="project" value="UniProtKB-KW"/>
</dbReference>
<evidence type="ECO:0000256" key="5">
    <source>
        <dbReference type="ARBA" id="ARBA00003485"/>
    </source>
</evidence>
<dbReference type="InterPro" id="IPR016037">
    <property type="entry name" value="DHQ_synth_AroB"/>
</dbReference>
<evidence type="ECO:0000313" key="24">
    <source>
        <dbReference type="Proteomes" id="UP000484164"/>
    </source>
</evidence>
<evidence type="ECO:0000256" key="2">
    <source>
        <dbReference type="ARBA" id="ARBA00001911"/>
    </source>
</evidence>
<dbReference type="InterPro" id="IPR030963">
    <property type="entry name" value="DHQ_synth_fam"/>
</dbReference>
<keyword evidence="24" id="KW-1185">Reference proteome</keyword>
<dbReference type="InterPro" id="IPR050071">
    <property type="entry name" value="Dehydroquinate_synthase"/>
</dbReference>
<keyword evidence="15" id="KW-0862">Zinc</keyword>
<feature type="domain" description="3-dehydroquinate synthase C-terminal" evidence="22">
    <location>
        <begin position="178"/>
        <end position="319"/>
    </location>
</feature>
<keyword evidence="11" id="KW-0963">Cytoplasm</keyword>
<dbReference type="OrthoDB" id="9806583at2"/>
<keyword evidence="13" id="KW-0479">Metal-binding</keyword>
<comment type="catalytic activity">
    <reaction evidence="1">
        <text>7-phospho-2-dehydro-3-deoxy-D-arabino-heptonate = 3-dehydroquinate + phosphate</text>
        <dbReference type="Rhea" id="RHEA:21968"/>
        <dbReference type="ChEBI" id="CHEBI:32364"/>
        <dbReference type="ChEBI" id="CHEBI:43474"/>
        <dbReference type="ChEBI" id="CHEBI:58394"/>
        <dbReference type="EC" id="4.2.3.4"/>
    </reaction>
</comment>
<dbReference type="GO" id="GO:0003856">
    <property type="term" value="F:3-dehydroquinate synthase activity"/>
    <property type="evidence" value="ECO:0007669"/>
    <property type="project" value="UniProtKB-UniRule"/>
</dbReference>
<comment type="pathway">
    <text evidence="7">Metabolic intermediate biosynthesis; chorismate biosynthesis; chorismate from D-erythrose 4-phosphate and phosphoenolpyruvate: step 2/7.</text>
</comment>
<dbReference type="PIRSF" id="PIRSF001455">
    <property type="entry name" value="DHQ_synth"/>
    <property type="match status" value="1"/>
</dbReference>
<evidence type="ECO:0000256" key="3">
    <source>
        <dbReference type="ARBA" id="ARBA00001941"/>
    </source>
</evidence>
<evidence type="ECO:0000259" key="22">
    <source>
        <dbReference type="Pfam" id="PF24621"/>
    </source>
</evidence>
<dbReference type="Pfam" id="PF01761">
    <property type="entry name" value="DHQ_synthase"/>
    <property type="match status" value="1"/>
</dbReference>
<dbReference type="GO" id="GO:0000166">
    <property type="term" value="F:nucleotide binding"/>
    <property type="evidence" value="ECO:0007669"/>
    <property type="project" value="UniProtKB-KW"/>
</dbReference>
<dbReference type="PANTHER" id="PTHR43622:SF7">
    <property type="entry name" value="3-DEHYDROQUINATE SYNTHASE, CHLOROPLASTIC"/>
    <property type="match status" value="1"/>
</dbReference>
<dbReference type="SUPFAM" id="SSF56796">
    <property type="entry name" value="Dehydroquinate synthase-like"/>
    <property type="match status" value="1"/>
</dbReference>
<dbReference type="InterPro" id="IPR030960">
    <property type="entry name" value="DHQS/DOIS_N"/>
</dbReference>
<evidence type="ECO:0000256" key="13">
    <source>
        <dbReference type="ARBA" id="ARBA00022723"/>
    </source>
</evidence>
<dbReference type="Gene3D" id="3.40.50.1970">
    <property type="match status" value="1"/>
</dbReference>
<evidence type="ECO:0000256" key="7">
    <source>
        <dbReference type="ARBA" id="ARBA00004661"/>
    </source>
</evidence>
<evidence type="ECO:0000256" key="6">
    <source>
        <dbReference type="ARBA" id="ARBA00004496"/>
    </source>
</evidence>
<evidence type="ECO:0000256" key="17">
    <source>
        <dbReference type="ARBA" id="ARBA00023141"/>
    </source>
</evidence>
<dbReference type="AlphaFoldDB" id="A0A6L3ZEU5"/>
<keyword evidence="18 23" id="KW-0456">Lyase</keyword>
<comment type="subcellular location">
    <subcellularLocation>
        <location evidence="6">Cytoplasm</location>
    </subcellularLocation>
</comment>
<reference evidence="23 24" key="1">
    <citation type="submission" date="2019-10" db="EMBL/GenBank/DDBJ databases">
        <title>Genome sequence of Phaeocystidibacter marisrubri JCM30614 (type strain).</title>
        <authorList>
            <person name="Bowman J.P."/>
        </authorList>
    </citation>
    <scope>NUCLEOTIDE SEQUENCE [LARGE SCALE GENOMIC DNA]</scope>
    <source>
        <strain evidence="23 24">JCM 30614</strain>
    </source>
</reference>
<comment type="cofactor">
    <cofactor evidence="2">
        <name>NAD(+)</name>
        <dbReference type="ChEBI" id="CHEBI:57540"/>
    </cofactor>
</comment>
<dbReference type="GO" id="GO:0009423">
    <property type="term" value="P:chorismate biosynthetic process"/>
    <property type="evidence" value="ECO:0007669"/>
    <property type="project" value="UniProtKB-UniRule"/>
</dbReference>
<dbReference type="Gene3D" id="1.20.1090.10">
    <property type="entry name" value="Dehydroquinate synthase-like - alpha domain"/>
    <property type="match status" value="1"/>
</dbReference>
<dbReference type="NCBIfam" id="TIGR01357">
    <property type="entry name" value="aroB"/>
    <property type="match status" value="1"/>
</dbReference>
<comment type="cofactor">
    <cofactor evidence="4">
        <name>Zn(2+)</name>
        <dbReference type="ChEBI" id="CHEBI:29105"/>
    </cofactor>
</comment>
<dbReference type="InterPro" id="IPR056179">
    <property type="entry name" value="DHQS_C"/>
</dbReference>
<evidence type="ECO:0000313" key="23">
    <source>
        <dbReference type="EMBL" id="KAB2815947.1"/>
    </source>
</evidence>
<comment type="caution">
    <text evidence="23">The sequence shown here is derived from an EMBL/GenBank/DDBJ whole genome shotgun (WGS) entry which is preliminary data.</text>
</comment>
<name>A0A6L3ZEU5_9FLAO</name>
<dbReference type="CDD" id="cd08195">
    <property type="entry name" value="DHQS"/>
    <property type="match status" value="1"/>
</dbReference>
<gene>
    <name evidence="23" type="primary">aroB</name>
    <name evidence="23" type="ORF">F8C82_09630</name>
</gene>
<protein>
    <recommendedName>
        <fullName evidence="10 20">3-dehydroquinate synthase</fullName>
        <ecNumber evidence="9 20">4.2.3.4</ecNumber>
    </recommendedName>
</protein>
<evidence type="ECO:0000256" key="14">
    <source>
        <dbReference type="ARBA" id="ARBA00022741"/>
    </source>
</evidence>
<evidence type="ECO:0000256" key="20">
    <source>
        <dbReference type="NCBIfam" id="TIGR01357"/>
    </source>
</evidence>
<evidence type="ECO:0000256" key="15">
    <source>
        <dbReference type="ARBA" id="ARBA00022833"/>
    </source>
</evidence>
<dbReference type="EMBL" id="WBVQ01000002">
    <property type="protein sequence ID" value="KAB2815947.1"/>
    <property type="molecule type" value="Genomic_DNA"/>
</dbReference>
<evidence type="ECO:0000256" key="8">
    <source>
        <dbReference type="ARBA" id="ARBA00005412"/>
    </source>
</evidence>
<keyword evidence="14" id="KW-0547">Nucleotide-binding</keyword>
<dbReference type="PANTHER" id="PTHR43622">
    <property type="entry name" value="3-DEHYDROQUINATE SYNTHASE"/>
    <property type="match status" value="1"/>
</dbReference>
<feature type="domain" description="3-dehydroquinate synthase N-terminal" evidence="21">
    <location>
        <begin position="65"/>
        <end position="176"/>
    </location>
</feature>
<evidence type="ECO:0000256" key="19">
    <source>
        <dbReference type="ARBA" id="ARBA00023285"/>
    </source>
</evidence>
<sequence>MNHRDTKFGSIYNTEEALIAFDALLSEAKASSSKVFFLVDENTHEQCLTRLLPELPNLGEYELLEVPPGEESKSIEVAAQLWSALAELGANRQSILVNVGGGMITDLGGFIASTYMRGIRFCHIPTSLLGMVDASIGGKTAVDVAGVKNLVGAFAACEGVFLIPDFLETLPERELRSGFAEMLKHGLIRDASHYSDLIRTGFEKVTPDQVRASMNIKLDVVESDPLEAGARKELNFGHTLGHALESHFLEAYPHDPLLHGEAIAFGMWLELELSVLSGLLDAEIAKAIQSDIASIFGRLALPESEWESVTSWLKYDKKNTNHSVRFVLLENVGKAVIDCSVDPSLIRRAYENWQAS</sequence>
<evidence type="ECO:0000256" key="18">
    <source>
        <dbReference type="ARBA" id="ARBA00023239"/>
    </source>
</evidence>
<dbReference type="GO" id="GO:0005737">
    <property type="term" value="C:cytoplasm"/>
    <property type="evidence" value="ECO:0007669"/>
    <property type="project" value="UniProtKB-SubCell"/>
</dbReference>
<keyword evidence="12" id="KW-0028">Amino-acid biosynthesis</keyword>
<comment type="function">
    <text evidence="5">Catalyzes the conversion of 3-deoxy-D-arabino-heptulosonate 7-phosphate (DAHP) to dehydroquinate (DHQ).</text>
</comment>
<dbReference type="GO" id="GO:0009073">
    <property type="term" value="P:aromatic amino acid family biosynthetic process"/>
    <property type="evidence" value="ECO:0007669"/>
    <property type="project" value="UniProtKB-KW"/>
</dbReference>
<comment type="cofactor">
    <cofactor evidence="3">
        <name>Co(2+)</name>
        <dbReference type="ChEBI" id="CHEBI:48828"/>
    </cofactor>
</comment>
<dbReference type="EC" id="4.2.3.4" evidence="9 20"/>
<keyword evidence="16" id="KW-0520">NAD</keyword>
<organism evidence="23 24">
    <name type="scientific">Phaeocystidibacter marisrubri</name>
    <dbReference type="NCBI Taxonomy" id="1577780"/>
    <lineage>
        <taxon>Bacteria</taxon>
        <taxon>Pseudomonadati</taxon>
        <taxon>Bacteroidota</taxon>
        <taxon>Flavobacteriia</taxon>
        <taxon>Flavobacteriales</taxon>
        <taxon>Phaeocystidibacteraceae</taxon>
        <taxon>Phaeocystidibacter</taxon>
    </lineage>
</organism>
<accession>A0A6L3ZEU5</accession>
<dbReference type="GO" id="GO:0046872">
    <property type="term" value="F:metal ion binding"/>
    <property type="evidence" value="ECO:0007669"/>
    <property type="project" value="UniProtKB-KW"/>
</dbReference>